<dbReference type="OrthoDB" id="9813321at2"/>
<dbReference type="KEGG" id="gtl:EP073_07090"/>
<dbReference type="InterPro" id="IPR013429">
    <property type="entry name" value="Regulatory_FmdB_Zinc_ribbon"/>
</dbReference>
<reference evidence="2 3" key="1">
    <citation type="submission" date="2019-01" db="EMBL/GenBank/DDBJ databases">
        <title>Geovibrio thiophilus DSM 11263, complete genome.</title>
        <authorList>
            <person name="Spring S."/>
            <person name="Bunk B."/>
            <person name="Sproer C."/>
        </authorList>
    </citation>
    <scope>NUCLEOTIDE SEQUENCE [LARGE SCALE GENOMIC DNA]</scope>
    <source>
        <strain evidence="2 3">DSM 11263</strain>
    </source>
</reference>
<dbReference type="AlphaFoldDB" id="A0A3R5XXI1"/>
<dbReference type="EMBL" id="CP035108">
    <property type="protein sequence ID" value="QAR33173.1"/>
    <property type="molecule type" value="Genomic_DNA"/>
</dbReference>
<dbReference type="RefSeq" id="WP_128466459.1">
    <property type="nucleotide sequence ID" value="NZ_CP035108.1"/>
</dbReference>
<evidence type="ECO:0000259" key="1">
    <source>
        <dbReference type="SMART" id="SM00834"/>
    </source>
</evidence>
<gene>
    <name evidence="2" type="ORF">EP073_07090</name>
</gene>
<accession>A0A3R5XXI1</accession>
<protein>
    <submittedName>
        <fullName evidence="2">Zinc ribbon domain-containing protein</fullName>
    </submittedName>
</protein>
<dbReference type="Proteomes" id="UP000287502">
    <property type="component" value="Chromosome"/>
</dbReference>
<evidence type="ECO:0000313" key="2">
    <source>
        <dbReference type="EMBL" id="QAR33173.1"/>
    </source>
</evidence>
<proteinExistence type="predicted"/>
<feature type="domain" description="Putative regulatory protein FmdB zinc ribbon" evidence="1">
    <location>
        <begin position="1"/>
        <end position="41"/>
    </location>
</feature>
<dbReference type="NCBIfam" id="TIGR02605">
    <property type="entry name" value="CxxC_CxxC_SSSS"/>
    <property type="match status" value="1"/>
</dbReference>
<name>A0A3R5XXI1_9BACT</name>
<organism evidence="2 3">
    <name type="scientific">Geovibrio thiophilus</name>
    <dbReference type="NCBI Taxonomy" id="139438"/>
    <lineage>
        <taxon>Bacteria</taxon>
        <taxon>Pseudomonadati</taxon>
        <taxon>Deferribacterota</taxon>
        <taxon>Deferribacteres</taxon>
        <taxon>Deferribacterales</taxon>
        <taxon>Geovibrionaceae</taxon>
        <taxon>Geovibrio</taxon>
    </lineage>
</organism>
<keyword evidence="3" id="KW-1185">Reference proteome</keyword>
<evidence type="ECO:0000313" key="3">
    <source>
        <dbReference type="Proteomes" id="UP000287502"/>
    </source>
</evidence>
<sequence>MPFYEYRCRDCGTEFSRLVFKEGDKVECTKCSGTETVRIALSHAGNGSDGCTCCTSKGCFPASGIADKE</sequence>
<dbReference type="SMART" id="SM00834">
    <property type="entry name" value="CxxC_CXXC_SSSS"/>
    <property type="match status" value="1"/>
</dbReference>
<dbReference type="Pfam" id="PF09723">
    <property type="entry name" value="Zn_ribbon_8"/>
    <property type="match status" value="1"/>
</dbReference>